<dbReference type="Gene3D" id="1.10.260.40">
    <property type="entry name" value="lambda repressor-like DNA-binding domains"/>
    <property type="match status" value="1"/>
</dbReference>
<dbReference type="SMART" id="SM00530">
    <property type="entry name" value="HTH_XRE"/>
    <property type="match status" value="1"/>
</dbReference>
<protein>
    <submittedName>
        <fullName evidence="2">Helix-turn-helix domain-containing protein</fullName>
    </submittedName>
</protein>
<dbReference type="Gene3D" id="3.30.450.180">
    <property type="match status" value="1"/>
</dbReference>
<evidence type="ECO:0000259" key="1">
    <source>
        <dbReference type="SMART" id="SM00530"/>
    </source>
</evidence>
<evidence type="ECO:0000313" key="2">
    <source>
        <dbReference type="EMBL" id="GAA0396413.1"/>
    </source>
</evidence>
<dbReference type="Proteomes" id="UP001500879">
    <property type="component" value="Unassembled WGS sequence"/>
</dbReference>
<gene>
    <name evidence="2" type="ORF">GCM10010357_16860</name>
</gene>
<feature type="domain" description="HTH cro/C1-type" evidence="1">
    <location>
        <begin position="48"/>
        <end position="121"/>
    </location>
</feature>
<sequence>MYASSLAPSPRRHQSVLWRATAFLGMTTPGTPHWPDATLTGVSELGDFLKAKRAQIAPERVGLPAVGNPRRVPGLRREEVAQLAAVSVDHYTRLEQGRVAAASDNVLAALARALLLTDDEHAYLRLLAHARPSRRSPMTPVRVAPPVQDLLDALTGTPAFVLGRRSDILAWNVAATALFCDFAALRPEHRNLVRLVFLEPRIRGLYEDWAAVAAEAVARLRMDAAHNPEDPRLTKLVGELSVRDADFRRWWGGHGVRTPTAGRKRLNHPLVGSLELDWQAMRIGASPDQTLVTYTAPAGSPTRDALAFLTSWQSPTNAADHPA</sequence>
<keyword evidence="3" id="KW-1185">Reference proteome</keyword>
<dbReference type="SUPFAM" id="SSF47413">
    <property type="entry name" value="lambda repressor-like DNA-binding domains"/>
    <property type="match status" value="1"/>
</dbReference>
<dbReference type="PANTHER" id="PTHR35010">
    <property type="entry name" value="BLL4672 PROTEIN-RELATED"/>
    <property type="match status" value="1"/>
</dbReference>
<accession>A0ABN0YI81</accession>
<reference evidence="2 3" key="1">
    <citation type="journal article" date="2019" name="Int. J. Syst. Evol. Microbiol.">
        <title>The Global Catalogue of Microorganisms (GCM) 10K type strain sequencing project: providing services to taxonomists for standard genome sequencing and annotation.</title>
        <authorList>
            <consortium name="The Broad Institute Genomics Platform"/>
            <consortium name="The Broad Institute Genome Sequencing Center for Infectious Disease"/>
            <person name="Wu L."/>
            <person name="Ma J."/>
        </authorList>
    </citation>
    <scope>NUCLEOTIDE SEQUENCE [LARGE SCALE GENOMIC DNA]</scope>
    <source>
        <strain evidence="2 3">JCM 4788</strain>
    </source>
</reference>
<dbReference type="PANTHER" id="PTHR35010:SF2">
    <property type="entry name" value="BLL4672 PROTEIN"/>
    <property type="match status" value="1"/>
</dbReference>
<name>A0ABN0YI81_9ACTN</name>
<comment type="caution">
    <text evidence="2">The sequence shown here is derived from an EMBL/GenBank/DDBJ whole genome shotgun (WGS) entry which is preliminary data.</text>
</comment>
<proteinExistence type="predicted"/>
<dbReference type="EMBL" id="BAAABX010000017">
    <property type="protein sequence ID" value="GAA0396413.1"/>
    <property type="molecule type" value="Genomic_DNA"/>
</dbReference>
<organism evidence="2 3">
    <name type="scientific">Streptomyces luteireticuli</name>
    <dbReference type="NCBI Taxonomy" id="173858"/>
    <lineage>
        <taxon>Bacteria</taxon>
        <taxon>Bacillati</taxon>
        <taxon>Actinomycetota</taxon>
        <taxon>Actinomycetes</taxon>
        <taxon>Kitasatosporales</taxon>
        <taxon>Streptomycetaceae</taxon>
        <taxon>Streptomyces</taxon>
    </lineage>
</organism>
<dbReference type="Pfam" id="PF17765">
    <property type="entry name" value="MLTR_LBD"/>
    <property type="match status" value="1"/>
</dbReference>
<dbReference type="InterPro" id="IPR041413">
    <property type="entry name" value="MLTR_LBD"/>
</dbReference>
<dbReference type="InterPro" id="IPR010982">
    <property type="entry name" value="Lambda_DNA-bd_dom_sf"/>
</dbReference>
<evidence type="ECO:0000313" key="3">
    <source>
        <dbReference type="Proteomes" id="UP001500879"/>
    </source>
</evidence>
<dbReference type="InterPro" id="IPR001387">
    <property type="entry name" value="Cro/C1-type_HTH"/>
</dbReference>
<dbReference type="Pfam" id="PF13560">
    <property type="entry name" value="HTH_31"/>
    <property type="match status" value="1"/>
</dbReference>